<keyword evidence="1" id="KW-0472">Membrane</keyword>
<accession>A0ABN2M6I1</accession>
<evidence type="ECO:0000313" key="3">
    <source>
        <dbReference type="Proteomes" id="UP001500218"/>
    </source>
</evidence>
<evidence type="ECO:0000313" key="2">
    <source>
        <dbReference type="EMBL" id="GAA1811863.1"/>
    </source>
</evidence>
<keyword evidence="1" id="KW-1133">Transmembrane helix</keyword>
<proteinExistence type="predicted"/>
<keyword evidence="3" id="KW-1185">Reference proteome</keyword>
<keyword evidence="1" id="KW-0812">Transmembrane</keyword>
<feature type="transmembrane region" description="Helical" evidence="1">
    <location>
        <begin position="80"/>
        <end position="100"/>
    </location>
</feature>
<dbReference type="InterPro" id="IPR019662">
    <property type="entry name" value="DUF2516"/>
</dbReference>
<comment type="caution">
    <text evidence="2">The sequence shown here is derived from an EMBL/GenBank/DDBJ whole genome shotgun (WGS) entry which is preliminary data.</text>
</comment>
<dbReference type="Proteomes" id="UP001500218">
    <property type="component" value="Unassembled WGS sequence"/>
</dbReference>
<reference evidence="2 3" key="1">
    <citation type="journal article" date="2019" name="Int. J. Syst. Evol. Microbiol.">
        <title>The Global Catalogue of Microorganisms (GCM) 10K type strain sequencing project: providing services to taxonomists for standard genome sequencing and annotation.</title>
        <authorList>
            <consortium name="The Broad Institute Genomics Platform"/>
            <consortium name="The Broad Institute Genome Sequencing Center for Infectious Disease"/>
            <person name="Wu L."/>
            <person name="Ma J."/>
        </authorList>
    </citation>
    <scope>NUCLEOTIDE SEQUENCE [LARGE SCALE GENOMIC DNA]</scope>
    <source>
        <strain evidence="2 3">JCM 13250</strain>
    </source>
</reference>
<feature type="transmembrane region" description="Helical" evidence="1">
    <location>
        <begin position="20"/>
        <end position="42"/>
    </location>
</feature>
<evidence type="ECO:0008006" key="4">
    <source>
        <dbReference type="Google" id="ProtNLM"/>
    </source>
</evidence>
<protein>
    <recommendedName>
        <fullName evidence="4">DUF2516 family protein</fullName>
    </recommendedName>
</protein>
<gene>
    <name evidence="2" type="ORF">GCM10009682_36530</name>
</gene>
<evidence type="ECO:0000256" key="1">
    <source>
        <dbReference type="SAM" id="Phobius"/>
    </source>
</evidence>
<dbReference type="EMBL" id="BAAALT010000111">
    <property type="protein sequence ID" value="GAA1811863.1"/>
    <property type="molecule type" value="Genomic_DNA"/>
</dbReference>
<dbReference type="Pfam" id="PF10724">
    <property type="entry name" value="DUF2516"/>
    <property type="match status" value="1"/>
</dbReference>
<feature type="transmembrane region" description="Helical" evidence="1">
    <location>
        <begin position="54"/>
        <end position="74"/>
    </location>
</feature>
<organism evidence="2 3">
    <name type="scientific">Luedemannella flava</name>
    <dbReference type="NCBI Taxonomy" id="349316"/>
    <lineage>
        <taxon>Bacteria</taxon>
        <taxon>Bacillati</taxon>
        <taxon>Actinomycetota</taxon>
        <taxon>Actinomycetes</taxon>
        <taxon>Micromonosporales</taxon>
        <taxon>Micromonosporaceae</taxon>
        <taxon>Luedemannella</taxon>
    </lineage>
</organism>
<name>A0ABN2M6I1_9ACTN</name>
<sequence length="111" mass="12150">MAKLTAMAAVPIFYYDVRLVIEWVIFLVTAVLELVAFVHCLFQRKDAFAVVGSIPKWGWLLILGGSLFVTVVIGASTVGILSFLALTATAFYLLDVRIGLRDVSGGSGRWR</sequence>